<dbReference type="SUPFAM" id="SSF55781">
    <property type="entry name" value="GAF domain-like"/>
    <property type="match status" value="1"/>
</dbReference>
<dbReference type="RefSeq" id="WP_144243663.1">
    <property type="nucleotide sequence ID" value="NZ_CP007796.1"/>
</dbReference>
<dbReference type="Proteomes" id="UP001628281">
    <property type="component" value="Unassembled WGS sequence"/>
</dbReference>
<comment type="caution">
    <text evidence="1">The sequence shown here is derived from an EMBL/GenBank/DDBJ whole genome shotgun (WGS) entry which is preliminary data.</text>
</comment>
<name>A0ABW8V776_9PROT</name>
<dbReference type="InterPro" id="IPR029016">
    <property type="entry name" value="GAF-like_dom_sf"/>
</dbReference>
<protein>
    <submittedName>
        <fullName evidence="1">IclR family transcriptional regulator C-terminal domain-containing protein</fullName>
    </submittedName>
</protein>
<sequence length="58" mass="6445">MDGAYSDREYSGHLWAVAVPVRDEQGIFATLNIMMPRSAASPESAQERFLDMLITNAN</sequence>
<organism evidence="1 2">
    <name type="scientific">Azospirillum argentinense</name>
    <dbReference type="NCBI Taxonomy" id="2970906"/>
    <lineage>
        <taxon>Bacteria</taxon>
        <taxon>Pseudomonadati</taxon>
        <taxon>Pseudomonadota</taxon>
        <taxon>Alphaproteobacteria</taxon>
        <taxon>Rhodospirillales</taxon>
        <taxon>Azospirillaceae</taxon>
        <taxon>Azospirillum</taxon>
    </lineage>
</organism>
<evidence type="ECO:0000313" key="1">
    <source>
        <dbReference type="EMBL" id="MFL7902068.1"/>
    </source>
</evidence>
<accession>A0ABW8V776</accession>
<keyword evidence="2" id="KW-1185">Reference proteome</keyword>
<proteinExistence type="predicted"/>
<dbReference type="EMBL" id="JBJLSN010000015">
    <property type="protein sequence ID" value="MFL7902068.1"/>
    <property type="molecule type" value="Genomic_DNA"/>
</dbReference>
<reference evidence="1 2" key="1">
    <citation type="submission" date="2024-11" db="EMBL/GenBank/DDBJ databases">
        <title>Draft genome sequences of two bacteria associated to sugarcane roots in Colombia.</title>
        <authorList>
            <person name="Pardo-Diaz S."/>
            <person name="Masmela-Mendoza J."/>
            <person name="Delgadillo-Duran P."/>
            <person name="Bautista E.J."/>
            <person name="Rojas-Tapias D.F."/>
        </authorList>
    </citation>
    <scope>NUCLEOTIDE SEQUENCE [LARGE SCALE GENOMIC DNA]</scope>
    <source>
        <strain evidence="1 2">Ap18</strain>
    </source>
</reference>
<dbReference type="Gene3D" id="3.30.450.40">
    <property type="match status" value="1"/>
</dbReference>
<evidence type="ECO:0000313" key="2">
    <source>
        <dbReference type="Proteomes" id="UP001628281"/>
    </source>
</evidence>
<gene>
    <name evidence="1" type="ORF">ACJ41P_13105</name>
</gene>